<dbReference type="Proteomes" id="UP000054560">
    <property type="component" value="Unassembled WGS sequence"/>
</dbReference>
<protein>
    <recommendedName>
        <fullName evidence="3">BAR domain-containing protein</fullName>
    </recommendedName>
</protein>
<dbReference type="STRING" id="667725.A0A0L0FKN2"/>
<feature type="compositionally biased region" description="Pro residues" evidence="2">
    <location>
        <begin position="128"/>
        <end position="140"/>
    </location>
</feature>
<evidence type="ECO:0000313" key="5">
    <source>
        <dbReference type="Proteomes" id="UP000054560"/>
    </source>
</evidence>
<dbReference type="Pfam" id="PF03114">
    <property type="entry name" value="BAR"/>
    <property type="match status" value="1"/>
</dbReference>
<evidence type="ECO:0000259" key="3">
    <source>
        <dbReference type="PROSITE" id="PS51021"/>
    </source>
</evidence>
<feature type="coiled-coil region" evidence="1">
    <location>
        <begin position="208"/>
        <end position="258"/>
    </location>
</feature>
<dbReference type="GeneID" id="25910697"/>
<evidence type="ECO:0000256" key="1">
    <source>
        <dbReference type="SAM" id="Coils"/>
    </source>
</evidence>
<feature type="domain" description="BAR" evidence="3">
    <location>
        <begin position="54"/>
        <end position="311"/>
    </location>
</feature>
<reference evidence="4 5" key="1">
    <citation type="submission" date="2011-02" db="EMBL/GenBank/DDBJ databases">
        <title>The Genome Sequence of Sphaeroforma arctica JP610.</title>
        <authorList>
            <consortium name="The Broad Institute Genome Sequencing Platform"/>
            <person name="Russ C."/>
            <person name="Cuomo C."/>
            <person name="Young S.K."/>
            <person name="Zeng Q."/>
            <person name="Gargeya S."/>
            <person name="Alvarado L."/>
            <person name="Berlin A."/>
            <person name="Chapman S.B."/>
            <person name="Chen Z."/>
            <person name="Freedman E."/>
            <person name="Gellesch M."/>
            <person name="Goldberg J."/>
            <person name="Griggs A."/>
            <person name="Gujja S."/>
            <person name="Heilman E."/>
            <person name="Heiman D."/>
            <person name="Howarth C."/>
            <person name="Mehta T."/>
            <person name="Neiman D."/>
            <person name="Pearson M."/>
            <person name="Roberts A."/>
            <person name="Saif S."/>
            <person name="Shea T."/>
            <person name="Shenoy N."/>
            <person name="Sisk P."/>
            <person name="Stolte C."/>
            <person name="Sykes S."/>
            <person name="White J."/>
            <person name="Yandava C."/>
            <person name="Burger G."/>
            <person name="Gray M.W."/>
            <person name="Holland P.W.H."/>
            <person name="King N."/>
            <person name="Lang F.B.F."/>
            <person name="Roger A.J."/>
            <person name="Ruiz-Trillo I."/>
            <person name="Haas B."/>
            <person name="Nusbaum C."/>
            <person name="Birren B."/>
        </authorList>
    </citation>
    <scope>NUCLEOTIDE SEQUENCE [LARGE SCALE GENOMIC DNA]</scope>
    <source>
        <strain evidence="4 5">JP610</strain>
    </source>
</reference>
<evidence type="ECO:0000313" key="4">
    <source>
        <dbReference type="EMBL" id="KNC77344.1"/>
    </source>
</evidence>
<dbReference type="Gene3D" id="1.20.1270.60">
    <property type="entry name" value="Arfaptin homology (AH) domain/BAR domain"/>
    <property type="match status" value="1"/>
</dbReference>
<organism evidence="4 5">
    <name type="scientific">Sphaeroforma arctica JP610</name>
    <dbReference type="NCBI Taxonomy" id="667725"/>
    <lineage>
        <taxon>Eukaryota</taxon>
        <taxon>Ichthyosporea</taxon>
        <taxon>Ichthyophonida</taxon>
        <taxon>Sphaeroforma</taxon>
    </lineage>
</organism>
<name>A0A0L0FKN2_9EUKA</name>
<accession>A0A0L0FKN2</accession>
<keyword evidence="1" id="KW-0175">Coiled coil</keyword>
<dbReference type="InterPro" id="IPR027267">
    <property type="entry name" value="AH/BAR_dom_sf"/>
</dbReference>
<dbReference type="SUPFAM" id="SSF103657">
    <property type="entry name" value="BAR/IMD domain-like"/>
    <property type="match status" value="1"/>
</dbReference>
<keyword evidence="5" id="KW-1185">Reference proteome</keyword>
<dbReference type="RefSeq" id="XP_014151246.1">
    <property type="nucleotide sequence ID" value="XM_014295771.1"/>
</dbReference>
<proteinExistence type="predicted"/>
<dbReference type="eggNOG" id="KOG3725">
    <property type="taxonomic scope" value="Eukaryota"/>
</dbReference>
<sequence>MSSCSLLQSSTYNHRFSMASSQDQFTSAMKVAGEYMNKAGHESSKYINRARQLAEEEINNLPKTGLGDLSEELAQQHIVKKQSENLLKTVEKLADPEPGLVMPDVKPTIASVTKMISAFNIPGVPKNTAPPPEPVAPPKPTSRMHKVGDAFLNASAEYGSLSNFATVLKSIGTAETEIGVASLAFKQQVNDDFIQPWSNVLNTDMKDLAAKENDLNYARLDLDSAKRRHRNASDPTKLAEAEADLRRAQIEFDRHYDSLQSALERLDRVQMEQTIMLRQAIEHQLAYHNKAGLVLEALLANMPTPEDVEMDNVRTHPNNAQMQMPE</sequence>
<feature type="region of interest" description="Disordered" evidence="2">
    <location>
        <begin position="123"/>
        <end position="143"/>
    </location>
</feature>
<evidence type="ECO:0000256" key="2">
    <source>
        <dbReference type="SAM" id="MobiDB-lite"/>
    </source>
</evidence>
<dbReference type="GO" id="GO:0005737">
    <property type="term" value="C:cytoplasm"/>
    <property type="evidence" value="ECO:0007669"/>
    <property type="project" value="InterPro"/>
</dbReference>
<dbReference type="SMART" id="SM00721">
    <property type="entry name" value="BAR"/>
    <property type="match status" value="1"/>
</dbReference>
<dbReference type="EMBL" id="KQ242763">
    <property type="protein sequence ID" value="KNC77344.1"/>
    <property type="molecule type" value="Genomic_DNA"/>
</dbReference>
<dbReference type="InterPro" id="IPR004148">
    <property type="entry name" value="BAR_dom"/>
</dbReference>
<gene>
    <name evidence="4" type="ORF">SARC_10193</name>
</gene>
<dbReference type="OrthoDB" id="14167at2759"/>
<dbReference type="AlphaFoldDB" id="A0A0L0FKN2"/>
<dbReference type="PROSITE" id="PS51021">
    <property type="entry name" value="BAR"/>
    <property type="match status" value="1"/>
</dbReference>